<keyword evidence="2" id="KW-0677">Repeat</keyword>
<dbReference type="EMBL" id="CAXKWB010010428">
    <property type="protein sequence ID" value="CAL4097951.1"/>
    <property type="molecule type" value="Genomic_DNA"/>
</dbReference>
<dbReference type="InterPro" id="IPR013098">
    <property type="entry name" value="Ig_I-set"/>
</dbReference>
<dbReference type="InterPro" id="IPR036179">
    <property type="entry name" value="Ig-like_dom_sf"/>
</dbReference>
<sequence>MMYYRSNEKNTMDIIYLLLLTAMTQAQASEVGPPVIKEHPASMVARRNDPATLNCAATGASRIRWFRDGEEVTTASEDPQSHRILLPSGSLFFLRVASSRRGGDAGTYWCVASNSYSATRSKNATLTVASLGHVFMDQPISLVKAQIGEIIRLHCKAPKGYPLPQINWLKNGKVVNNSTRMIITSKGYLIIKNAAQVDSGSYACQAQNIVGTRETKPTTITILIPPWFKVHPANVTIASGEKVEFKCDIQGFPQPFVTWRRLNGKIPFGRITKSDDQYLIIKEVLVQDSGVYVCEAENEAGVAIAEARLVVVASPVVVQRLNDMKVLAGKTTKLECKIKGEPSPISLWRLPNSKSVGVLTSAQKMGSASVSEDGATLKIEKILPENSG</sequence>
<dbReference type="InterPro" id="IPR007110">
    <property type="entry name" value="Ig-like_dom"/>
</dbReference>
<dbReference type="PROSITE" id="PS50835">
    <property type="entry name" value="IG_LIKE"/>
    <property type="match status" value="4"/>
</dbReference>
<comment type="caution">
    <text evidence="7">The sequence shown here is derived from an EMBL/GenBank/DDBJ whole genome shotgun (WGS) entry which is preliminary data.</text>
</comment>
<feature type="domain" description="Ig-like" evidence="6">
    <location>
        <begin position="34"/>
        <end position="127"/>
    </location>
</feature>
<dbReference type="FunFam" id="2.60.40.10:FF:000032">
    <property type="entry name" value="palladin isoform X1"/>
    <property type="match status" value="1"/>
</dbReference>
<dbReference type="PANTHER" id="PTHR12231">
    <property type="entry name" value="CTX-RELATED TYPE I TRANSMEMBRANE PROTEIN"/>
    <property type="match status" value="1"/>
</dbReference>
<proteinExistence type="predicted"/>
<dbReference type="InterPro" id="IPR051170">
    <property type="entry name" value="Neural/epithelial_adhesion"/>
</dbReference>
<feature type="domain" description="Ig-like" evidence="6">
    <location>
        <begin position="148"/>
        <end position="221"/>
    </location>
</feature>
<dbReference type="InterPro" id="IPR013783">
    <property type="entry name" value="Ig-like_fold"/>
</dbReference>
<evidence type="ECO:0000313" key="7">
    <source>
        <dbReference type="EMBL" id="CAL4097951.1"/>
    </source>
</evidence>
<dbReference type="Gene3D" id="2.60.40.10">
    <property type="entry name" value="Immunoglobulins"/>
    <property type="match status" value="4"/>
</dbReference>
<feature type="domain" description="Ig-like" evidence="6">
    <location>
        <begin position="315"/>
        <end position="388"/>
    </location>
</feature>
<reference evidence="7 8" key="1">
    <citation type="submission" date="2024-05" db="EMBL/GenBank/DDBJ databases">
        <authorList>
            <person name="Wallberg A."/>
        </authorList>
    </citation>
    <scope>NUCLEOTIDE SEQUENCE [LARGE SCALE GENOMIC DNA]</scope>
</reference>
<feature type="chain" id="PRO_5043999423" description="Ig-like domain-containing protein" evidence="5">
    <location>
        <begin position="29"/>
        <end position="388"/>
    </location>
</feature>
<evidence type="ECO:0000256" key="5">
    <source>
        <dbReference type="SAM" id="SignalP"/>
    </source>
</evidence>
<accession>A0AAV2QVG2</accession>
<gene>
    <name evidence="7" type="ORF">MNOR_LOCUS16125</name>
</gene>
<dbReference type="Pfam" id="PF13927">
    <property type="entry name" value="Ig_3"/>
    <property type="match status" value="1"/>
</dbReference>
<dbReference type="SMART" id="SM00408">
    <property type="entry name" value="IGc2"/>
    <property type="match status" value="3"/>
</dbReference>
<evidence type="ECO:0000256" key="1">
    <source>
        <dbReference type="ARBA" id="ARBA00022729"/>
    </source>
</evidence>
<protein>
    <recommendedName>
        <fullName evidence="6">Ig-like domain-containing protein</fullName>
    </recommendedName>
</protein>
<dbReference type="AlphaFoldDB" id="A0AAV2QVG2"/>
<evidence type="ECO:0000256" key="3">
    <source>
        <dbReference type="ARBA" id="ARBA00023157"/>
    </source>
</evidence>
<dbReference type="SUPFAM" id="SSF48726">
    <property type="entry name" value="Immunoglobulin"/>
    <property type="match status" value="4"/>
</dbReference>
<name>A0AAV2QVG2_MEGNR</name>
<keyword evidence="8" id="KW-1185">Reference proteome</keyword>
<evidence type="ECO:0000256" key="2">
    <source>
        <dbReference type="ARBA" id="ARBA00022737"/>
    </source>
</evidence>
<keyword evidence="4" id="KW-0393">Immunoglobulin domain</keyword>
<dbReference type="PANTHER" id="PTHR12231:SF246">
    <property type="entry name" value="ROUNDABOUT 1, ISOFORM A-RELATED"/>
    <property type="match status" value="1"/>
</dbReference>
<keyword evidence="3" id="KW-1015">Disulfide bond</keyword>
<dbReference type="InterPro" id="IPR003598">
    <property type="entry name" value="Ig_sub2"/>
</dbReference>
<feature type="domain" description="Ig-like" evidence="6">
    <location>
        <begin position="226"/>
        <end position="310"/>
    </location>
</feature>
<dbReference type="SMART" id="SM00409">
    <property type="entry name" value="IG"/>
    <property type="match status" value="3"/>
</dbReference>
<dbReference type="Proteomes" id="UP001497623">
    <property type="component" value="Unassembled WGS sequence"/>
</dbReference>
<evidence type="ECO:0000259" key="6">
    <source>
        <dbReference type="PROSITE" id="PS50835"/>
    </source>
</evidence>
<evidence type="ECO:0000256" key="4">
    <source>
        <dbReference type="ARBA" id="ARBA00023319"/>
    </source>
</evidence>
<dbReference type="Pfam" id="PF07679">
    <property type="entry name" value="I-set"/>
    <property type="match status" value="3"/>
</dbReference>
<feature type="signal peptide" evidence="5">
    <location>
        <begin position="1"/>
        <end position="28"/>
    </location>
</feature>
<dbReference type="InterPro" id="IPR003599">
    <property type="entry name" value="Ig_sub"/>
</dbReference>
<feature type="non-terminal residue" evidence="7">
    <location>
        <position position="388"/>
    </location>
</feature>
<evidence type="ECO:0000313" key="8">
    <source>
        <dbReference type="Proteomes" id="UP001497623"/>
    </source>
</evidence>
<keyword evidence="1 5" id="KW-0732">Signal</keyword>
<organism evidence="7 8">
    <name type="scientific">Meganyctiphanes norvegica</name>
    <name type="common">Northern krill</name>
    <name type="synonym">Thysanopoda norvegica</name>
    <dbReference type="NCBI Taxonomy" id="48144"/>
    <lineage>
        <taxon>Eukaryota</taxon>
        <taxon>Metazoa</taxon>
        <taxon>Ecdysozoa</taxon>
        <taxon>Arthropoda</taxon>
        <taxon>Crustacea</taxon>
        <taxon>Multicrustacea</taxon>
        <taxon>Malacostraca</taxon>
        <taxon>Eumalacostraca</taxon>
        <taxon>Eucarida</taxon>
        <taxon>Euphausiacea</taxon>
        <taxon>Euphausiidae</taxon>
        <taxon>Meganyctiphanes</taxon>
    </lineage>
</organism>